<sequence length="389" mass="44433">MDVQRWYLKTSKLALALAIIHSRPADKSSREYTEHLATVMSQQELKCKSKVEALEAEVLQLRQQLFLSSICSGLFKNGDPFSQMSSQELINSENTLTPMDDSGCGLSSETRSEPSELSQNFMESCSPSPIMPLPLMKRPCTTLENPLSSHMQFLQHLLELKKWIESHSLQADLTHFERDISIVSNSVFQLLDALITFYHNPKLPFSNFWTEAVGTLARLGNDCKLSNHILKKCSKKLEEFQKTLLEGILGNNHINRFQVQSYVSQSLVTLGSCSLLRKSTISLLLSEVNSFVDDLVAVNQVQGSYNVPRYENIVLLFWVLEQLLQKRTHEDRNSHVDHRDKEVMKFLQKHDEIISQLSDAFPLFTFYLWRLGILLNSAEIETVENILLP</sequence>
<dbReference type="GO" id="GO:0006310">
    <property type="term" value="P:DNA recombination"/>
    <property type="evidence" value="ECO:0007669"/>
    <property type="project" value="InterPro"/>
</dbReference>
<gene>
    <name evidence="3" type="primary">Mei4</name>
</gene>
<dbReference type="CTD" id="101928601"/>
<dbReference type="Pfam" id="PF13971">
    <property type="entry name" value="Mei4"/>
    <property type="match status" value="1"/>
</dbReference>
<dbReference type="Ensembl" id="ENSJJAT00000022726.1">
    <property type="protein sequence ID" value="ENSJJAP00000016218.1"/>
    <property type="gene ID" value="ENSJJAG00000018138.1"/>
</dbReference>
<dbReference type="OMA" id="MYDITQY"/>
<dbReference type="GO" id="GO:0000800">
    <property type="term" value="C:lateral element"/>
    <property type="evidence" value="ECO:0007669"/>
    <property type="project" value="Ensembl"/>
</dbReference>
<evidence type="ECO:0000313" key="4">
    <source>
        <dbReference type="Proteomes" id="UP000694385"/>
    </source>
</evidence>
<dbReference type="InterPro" id="IPR025888">
    <property type="entry name" value="MEI4"/>
</dbReference>
<dbReference type="GeneTree" id="ENSGT00390000013856"/>
<dbReference type="OrthoDB" id="6351423at2759"/>
<dbReference type="GeneID" id="101594959"/>
<dbReference type="Proteomes" id="UP000694385">
    <property type="component" value="Unassembled WGS sequence"/>
</dbReference>
<dbReference type="GO" id="GO:0007129">
    <property type="term" value="P:homologous chromosome pairing at meiosis"/>
    <property type="evidence" value="ECO:0007669"/>
    <property type="project" value="Ensembl"/>
</dbReference>
<proteinExistence type="inferred from homology"/>
<dbReference type="PANTHER" id="PTHR28575">
    <property type="entry name" value="MEIOSIS-SPECIFIC PROTEIN MEI4"/>
    <property type="match status" value="1"/>
</dbReference>
<dbReference type="RefSeq" id="XP_004660456.1">
    <property type="nucleotide sequence ID" value="XM_004660399.2"/>
</dbReference>
<comment type="similarity">
    <text evidence="2">Belongs to the MEI4L family.</text>
</comment>
<reference evidence="3" key="1">
    <citation type="submission" date="2025-08" db="UniProtKB">
        <authorList>
            <consortium name="Ensembl"/>
        </authorList>
    </citation>
    <scope>IDENTIFICATION</scope>
</reference>
<evidence type="ECO:0000256" key="2">
    <source>
        <dbReference type="ARBA" id="ARBA00093453"/>
    </source>
</evidence>
<reference evidence="3" key="2">
    <citation type="submission" date="2025-09" db="UniProtKB">
        <authorList>
            <consortium name="Ensembl"/>
        </authorList>
    </citation>
    <scope>IDENTIFICATION</scope>
</reference>
<dbReference type="AlphaFoldDB" id="A0A8C5KZ24"/>
<dbReference type="GO" id="GO:0048477">
    <property type="term" value="P:oogenesis"/>
    <property type="evidence" value="ECO:0007669"/>
    <property type="project" value="Ensembl"/>
</dbReference>
<organism evidence="3 4">
    <name type="scientific">Jaculus jaculus</name>
    <name type="common">Lesser Egyptian jerboa</name>
    <dbReference type="NCBI Taxonomy" id="51337"/>
    <lineage>
        <taxon>Eukaryota</taxon>
        <taxon>Metazoa</taxon>
        <taxon>Chordata</taxon>
        <taxon>Craniata</taxon>
        <taxon>Vertebrata</taxon>
        <taxon>Euteleostomi</taxon>
        <taxon>Mammalia</taxon>
        <taxon>Eutheria</taxon>
        <taxon>Euarchontoglires</taxon>
        <taxon>Glires</taxon>
        <taxon>Rodentia</taxon>
        <taxon>Myomorpha</taxon>
        <taxon>Dipodoidea</taxon>
        <taxon>Dipodidae</taxon>
        <taxon>Dipodinae</taxon>
        <taxon>Jaculus</taxon>
    </lineage>
</organism>
<accession>A0A8C5KZ24</accession>
<evidence type="ECO:0000313" key="3">
    <source>
        <dbReference type="Ensembl" id="ENSJJAP00000016218.1"/>
    </source>
</evidence>
<name>A0A8C5KZ24_JACJA</name>
<keyword evidence="1" id="KW-0469">Meiosis</keyword>
<keyword evidence="4" id="KW-1185">Reference proteome</keyword>
<dbReference type="PANTHER" id="PTHR28575:SF1">
    <property type="entry name" value="MEIOSIS-SPECIFIC PROTEIN MEI4"/>
    <property type="match status" value="1"/>
</dbReference>
<dbReference type="GO" id="GO:0007283">
    <property type="term" value="P:spermatogenesis"/>
    <property type="evidence" value="ECO:0007669"/>
    <property type="project" value="Ensembl"/>
</dbReference>
<evidence type="ECO:0000256" key="1">
    <source>
        <dbReference type="ARBA" id="ARBA00023254"/>
    </source>
</evidence>
<protein>
    <submittedName>
        <fullName evidence="3">Meiotic double-stranded break formation protein 4</fullName>
    </submittedName>
</protein>
<dbReference type="GO" id="GO:0042138">
    <property type="term" value="P:meiotic DNA double-strand break formation"/>
    <property type="evidence" value="ECO:0007669"/>
    <property type="project" value="Ensembl"/>
</dbReference>